<evidence type="ECO:0000256" key="3">
    <source>
        <dbReference type="ARBA" id="ARBA00022722"/>
    </source>
</evidence>
<feature type="binding site" evidence="9">
    <location>
        <position position="152"/>
    </location>
    <ligand>
        <name>Mg(2+)</name>
        <dbReference type="ChEBI" id="CHEBI:18420"/>
        <note>catalytic</note>
    </ligand>
</feature>
<keyword evidence="4 9" id="KW-0479">Metal-binding</keyword>
<evidence type="ECO:0000259" key="12">
    <source>
        <dbReference type="SMART" id="SM00892"/>
    </source>
</evidence>
<comment type="similarity">
    <text evidence="2 10">Belongs to the DNA/RNA non-specific endonuclease family.</text>
</comment>
<dbReference type="SMART" id="SM00477">
    <property type="entry name" value="NUC"/>
    <property type="match status" value="1"/>
</dbReference>
<evidence type="ECO:0000256" key="8">
    <source>
        <dbReference type="PIRSR" id="PIRSR640255-1"/>
    </source>
</evidence>
<feature type="active site" description="Proton acceptor" evidence="8">
    <location>
        <position position="121"/>
    </location>
</feature>
<dbReference type="OrthoDB" id="9811262at2"/>
<dbReference type="EC" id="3.1.30.-" evidence="10"/>
<reference evidence="13 14" key="1">
    <citation type="submission" date="2016-02" db="EMBL/GenBank/DDBJ databases">
        <authorList>
            <person name="Wen L."/>
            <person name="He K."/>
            <person name="Yang H."/>
        </authorList>
    </citation>
    <scope>NUCLEOTIDE SEQUENCE [LARGE SCALE GENOMIC DNA]</scope>
    <source>
        <strain evidence="13 14">CZ1127</strain>
    </source>
</reference>
<keyword evidence="3 10" id="KW-0540">Nuclease</keyword>
<dbReference type="GO" id="GO:0016787">
    <property type="term" value="F:hydrolase activity"/>
    <property type="evidence" value="ECO:0007669"/>
    <property type="project" value="UniProtKB-KW"/>
</dbReference>
<dbReference type="RefSeq" id="WP_068826773.1">
    <property type="nucleotide sequence ID" value="NZ_CP014224.1"/>
</dbReference>
<evidence type="ECO:0000256" key="2">
    <source>
        <dbReference type="ARBA" id="ARBA00010052"/>
    </source>
</evidence>
<evidence type="ECO:0000256" key="10">
    <source>
        <dbReference type="RuleBase" id="RU366055"/>
    </source>
</evidence>
<dbReference type="PANTHER" id="PTHR13966">
    <property type="entry name" value="ENDONUCLEASE RELATED"/>
    <property type="match status" value="1"/>
</dbReference>
<dbReference type="PROSITE" id="PS51257">
    <property type="entry name" value="PROKAR_LIPOPROTEIN"/>
    <property type="match status" value="1"/>
</dbReference>
<dbReference type="GO" id="GO:0004519">
    <property type="term" value="F:endonuclease activity"/>
    <property type="evidence" value="ECO:0007669"/>
    <property type="project" value="UniProtKB-UniRule"/>
</dbReference>
<proteinExistence type="inferred from homology"/>
<evidence type="ECO:0000256" key="7">
    <source>
        <dbReference type="ARBA" id="ARBA00022842"/>
    </source>
</evidence>
<gene>
    <name evidence="13" type="ORF">AXE80_09735</name>
</gene>
<dbReference type="GO" id="GO:0046872">
    <property type="term" value="F:metal ion binding"/>
    <property type="evidence" value="ECO:0007669"/>
    <property type="project" value="UniProtKB-KW"/>
</dbReference>
<comment type="cofactor">
    <cofactor evidence="1 10">
        <name>Mg(2+)</name>
        <dbReference type="ChEBI" id="CHEBI:18420"/>
    </cofactor>
</comment>
<dbReference type="PANTHER" id="PTHR13966:SF5">
    <property type="entry name" value="ENDONUCLEASE G, MITOCHONDRIAL"/>
    <property type="match status" value="1"/>
</dbReference>
<organism evidence="13 14">
    <name type="scientific">Wenyingzhuangia fucanilytica</name>
    <dbReference type="NCBI Taxonomy" id="1790137"/>
    <lineage>
        <taxon>Bacteria</taxon>
        <taxon>Pseudomonadati</taxon>
        <taxon>Bacteroidota</taxon>
        <taxon>Flavobacteriia</taxon>
        <taxon>Flavobacteriales</taxon>
        <taxon>Flavobacteriaceae</taxon>
        <taxon>Wenyingzhuangia</taxon>
    </lineage>
</organism>
<dbReference type="InterPro" id="IPR040255">
    <property type="entry name" value="Non-specific_endonuclease"/>
</dbReference>
<evidence type="ECO:0000259" key="11">
    <source>
        <dbReference type="SMART" id="SM00477"/>
    </source>
</evidence>
<dbReference type="SMART" id="SM00892">
    <property type="entry name" value="Endonuclease_NS"/>
    <property type="match status" value="1"/>
</dbReference>
<evidence type="ECO:0000256" key="6">
    <source>
        <dbReference type="ARBA" id="ARBA00022801"/>
    </source>
</evidence>
<accession>A0A1B1Y719</accession>
<dbReference type="AlphaFoldDB" id="A0A1B1Y719"/>
<evidence type="ECO:0000256" key="1">
    <source>
        <dbReference type="ARBA" id="ARBA00001946"/>
    </source>
</evidence>
<dbReference type="STRING" id="1790137.AXE80_09735"/>
<dbReference type="KEGG" id="wfu:AXE80_09735"/>
<dbReference type="EMBL" id="CP014224">
    <property type="protein sequence ID" value="ANW96539.1"/>
    <property type="molecule type" value="Genomic_DNA"/>
</dbReference>
<dbReference type="CDD" id="cd00091">
    <property type="entry name" value="NUC"/>
    <property type="match status" value="1"/>
</dbReference>
<keyword evidence="14" id="KW-1185">Reference proteome</keyword>
<dbReference type="InterPro" id="IPR044929">
    <property type="entry name" value="DNA/RNA_non-sp_Endonuclease_sf"/>
</dbReference>
<keyword evidence="7" id="KW-0460">Magnesium</keyword>
<keyword evidence="6 10" id="KW-0378">Hydrolase</keyword>
<dbReference type="InterPro" id="IPR020821">
    <property type="entry name" value="ENPP1-3/EXOG-like_nuc-like"/>
</dbReference>
<dbReference type="InterPro" id="IPR018524">
    <property type="entry name" value="DNA/RNA_endonuclease_AS"/>
</dbReference>
<evidence type="ECO:0000256" key="4">
    <source>
        <dbReference type="ARBA" id="ARBA00022723"/>
    </source>
</evidence>
<evidence type="ECO:0000256" key="5">
    <source>
        <dbReference type="ARBA" id="ARBA00022759"/>
    </source>
</evidence>
<dbReference type="PROSITE" id="PS01070">
    <property type="entry name" value="NUCLEASE_NON_SPEC"/>
    <property type="match status" value="1"/>
</dbReference>
<dbReference type="Pfam" id="PF01223">
    <property type="entry name" value="Endonuclease_NS"/>
    <property type="match status" value="1"/>
</dbReference>
<evidence type="ECO:0000313" key="13">
    <source>
        <dbReference type="EMBL" id="ANW96539.1"/>
    </source>
</evidence>
<evidence type="ECO:0000313" key="14">
    <source>
        <dbReference type="Proteomes" id="UP000092967"/>
    </source>
</evidence>
<dbReference type="GO" id="GO:0003676">
    <property type="term" value="F:nucleic acid binding"/>
    <property type="evidence" value="ECO:0007669"/>
    <property type="project" value="InterPro"/>
</dbReference>
<evidence type="ECO:0000256" key="9">
    <source>
        <dbReference type="PIRSR" id="PIRSR640255-2"/>
    </source>
</evidence>
<sequence>MKKNQKRILLFLLVVTLVIACSTLLKNNQSSQESNSINNRNTTYSFQKFLPTANNKTYHHTYYSLSYNEQHEQADWVYYLLTKEYVNGTAKRKNNFRADDLIITKSASLQDYKKSGYDRGHLCAAADMKINDKAMSETFFMSNMSPQIPGFNRGEWKKLEAKVRDWAIQEDSILVVTGPVFKDNIKQIGENQVTVPGYYYKVIYDLTKPQKMTAFIMPHQAKPQPFMNYQTTVNEVEKITGIDFFSILEDEFEEQLEANQHW</sequence>
<dbReference type="Proteomes" id="UP000092967">
    <property type="component" value="Chromosome"/>
</dbReference>
<dbReference type="Gene3D" id="3.40.570.10">
    <property type="entry name" value="Extracellular Endonuclease, subunit A"/>
    <property type="match status" value="1"/>
</dbReference>
<dbReference type="InterPro" id="IPR044925">
    <property type="entry name" value="His-Me_finger_sf"/>
</dbReference>
<keyword evidence="5 10" id="KW-0255">Endonuclease</keyword>
<feature type="domain" description="ENPP1-3/EXOG-like endonuclease/phosphodiesterase" evidence="11">
    <location>
        <begin position="60"/>
        <end position="251"/>
    </location>
</feature>
<name>A0A1B1Y719_9FLAO</name>
<protein>
    <recommendedName>
        <fullName evidence="10">Endonuclease</fullName>
        <ecNumber evidence="10">3.1.30.-</ecNumber>
    </recommendedName>
</protein>
<dbReference type="SUPFAM" id="SSF54060">
    <property type="entry name" value="His-Me finger endonucleases"/>
    <property type="match status" value="1"/>
</dbReference>
<dbReference type="InterPro" id="IPR001604">
    <property type="entry name" value="Endo_G_ENPP1-like_dom"/>
</dbReference>
<feature type="domain" description="DNA/RNA non-specific endonuclease/pyrophosphatase/phosphodiesterase" evidence="12">
    <location>
        <begin position="59"/>
        <end position="251"/>
    </location>
</feature>